<evidence type="ECO:0000313" key="6">
    <source>
        <dbReference type="Proteomes" id="UP000007374"/>
    </source>
</evidence>
<feature type="domain" description="HTH asnC-type" evidence="4">
    <location>
        <begin position="3"/>
        <end position="64"/>
    </location>
</feature>
<dbReference type="GO" id="GO:0043200">
    <property type="term" value="P:response to amino acid"/>
    <property type="evidence" value="ECO:0007669"/>
    <property type="project" value="TreeGrafter"/>
</dbReference>
<proteinExistence type="predicted"/>
<name>K2NQK8_9HYPH</name>
<dbReference type="InterPro" id="IPR000485">
    <property type="entry name" value="AsnC-type_HTH_dom"/>
</dbReference>
<dbReference type="PANTHER" id="PTHR30154:SF34">
    <property type="entry name" value="TRANSCRIPTIONAL REGULATOR AZLB"/>
    <property type="match status" value="1"/>
</dbReference>
<dbReference type="GO" id="GO:0043565">
    <property type="term" value="F:sequence-specific DNA binding"/>
    <property type="evidence" value="ECO:0007669"/>
    <property type="project" value="InterPro"/>
</dbReference>
<keyword evidence="1" id="KW-0805">Transcription regulation</keyword>
<dbReference type="AlphaFoldDB" id="K2NQK8"/>
<dbReference type="Gene3D" id="3.30.70.920">
    <property type="match status" value="1"/>
</dbReference>
<evidence type="ECO:0000256" key="1">
    <source>
        <dbReference type="ARBA" id="ARBA00023015"/>
    </source>
</evidence>
<dbReference type="Gene3D" id="1.10.10.10">
    <property type="entry name" value="Winged helix-like DNA-binding domain superfamily/Winged helix DNA-binding domain"/>
    <property type="match status" value="1"/>
</dbReference>
<dbReference type="PATRIC" id="fig|1231190.3.peg.4634"/>
<dbReference type="InterPro" id="IPR019885">
    <property type="entry name" value="Tscrpt_reg_HTH_AsnC-type_CS"/>
</dbReference>
<dbReference type="Proteomes" id="UP000007374">
    <property type="component" value="Unassembled WGS sequence"/>
</dbReference>
<dbReference type="OrthoDB" id="9811243at2"/>
<dbReference type="EMBL" id="AMSI01000024">
    <property type="protein sequence ID" value="EKF40109.1"/>
    <property type="molecule type" value="Genomic_DNA"/>
</dbReference>
<dbReference type="RefSeq" id="WP_009452720.1">
    <property type="nucleotide sequence ID" value="NZ_AMSI01000024.1"/>
</dbReference>
<organism evidence="5 6">
    <name type="scientific">Nitratireductor indicus C115</name>
    <dbReference type="NCBI Taxonomy" id="1231190"/>
    <lineage>
        <taxon>Bacteria</taxon>
        <taxon>Pseudomonadati</taxon>
        <taxon>Pseudomonadota</taxon>
        <taxon>Alphaproteobacteria</taxon>
        <taxon>Hyphomicrobiales</taxon>
        <taxon>Phyllobacteriaceae</taxon>
        <taxon>Nitratireductor</taxon>
    </lineage>
</organism>
<dbReference type="SUPFAM" id="SSF54909">
    <property type="entry name" value="Dimeric alpha+beta barrel"/>
    <property type="match status" value="1"/>
</dbReference>
<dbReference type="Pfam" id="PF01037">
    <property type="entry name" value="AsnC_trans_reg"/>
    <property type="match status" value="1"/>
</dbReference>
<dbReference type="InterPro" id="IPR019887">
    <property type="entry name" value="Tscrpt_reg_AsnC/Lrp_C"/>
</dbReference>
<evidence type="ECO:0000313" key="5">
    <source>
        <dbReference type="EMBL" id="EKF40109.1"/>
    </source>
</evidence>
<dbReference type="PROSITE" id="PS00519">
    <property type="entry name" value="HTH_ASNC_1"/>
    <property type="match status" value="1"/>
</dbReference>
<comment type="caution">
    <text evidence="5">The sequence shown here is derived from an EMBL/GenBank/DDBJ whole genome shotgun (WGS) entry which is preliminary data.</text>
</comment>
<evidence type="ECO:0000259" key="4">
    <source>
        <dbReference type="PROSITE" id="PS50956"/>
    </source>
</evidence>
<dbReference type="InterPro" id="IPR019888">
    <property type="entry name" value="Tscrpt_reg_AsnC-like"/>
</dbReference>
<dbReference type="SUPFAM" id="SSF46785">
    <property type="entry name" value="Winged helix' DNA-binding domain"/>
    <property type="match status" value="1"/>
</dbReference>
<dbReference type="InterPro" id="IPR011991">
    <property type="entry name" value="ArsR-like_HTH"/>
</dbReference>
<dbReference type="GO" id="GO:0005829">
    <property type="term" value="C:cytosol"/>
    <property type="evidence" value="ECO:0007669"/>
    <property type="project" value="TreeGrafter"/>
</dbReference>
<reference evidence="5 6" key="1">
    <citation type="journal article" date="2012" name="J. Bacteriol.">
        <title>Genome Sequence of Nitratireductor indicus Type Strain C115.</title>
        <authorList>
            <person name="Lai Q."/>
            <person name="Li G."/>
            <person name="Yu Z."/>
            <person name="Shao Z."/>
        </authorList>
    </citation>
    <scope>NUCLEOTIDE SEQUENCE [LARGE SCALE GENOMIC DNA]</scope>
    <source>
        <strain evidence="5 6">C115</strain>
    </source>
</reference>
<dbReference type="CDD" id="cd00090">
    <property type="entry name" value="HTH_ARSR"/>
    <property type="match status" value="1"/>
</dbReference>
<dbReference type="InterPro" id="IPR011008">
    <property type="entry name" value="Dimeric_a/b-barrel"/>
</dbReference>
<dbReference type="InterPro" id="IPR036388">
    <property type="entry name" value="WH-like_DNA-bd_sf"/>
</dbReference>
<dbReference type="InterPro" id="IPR036390">
    <property type="entry name" value="WH_DNA-bd_sf"/>
</dbReference>
<keyword evidence="2" id="KW-0238">DNA-binding</keyword>
<dbReference type="eggNOG" id="COG1522">
    <property type="taxonomic scope" value="Bacteria"/>
</dbReference>
<evidence type="ECO:0000256" key="3">
    <source>
        <dbReference type="ARBA" id="ARBA00023163"/>
    </source>
</evidence>
<accession>K2NQK8</accession>
<evidence type="ECO:0000256" key="2">
    <source>
        <dbReference type="ARBA" id="ARBA00023125"/>
    </source>
</evidence>
<dbReference type="PANTHER" id="PTHR30154">
    <property type="entry name" value="LEUCINE-RESPONSIVE REGULATORY PROTEIN"/>
    <property type="match status" value="1"/>
</dbReference>
<dbReference type="FunFam" id="1.10.10.10:FF:000186">
    <property type="entry name" value="AsnC family transcriptional regulator"/>
    <property type="match status" value="1"/>
</dbReference>
<dbReference type="PRINTS" id="PR00033">
    <property type="entry name" value="HTHASNC"/>
</dbReference>
<sequence length="152" mass="16808">MTLDAIDLKILRELQADARIPNIELAERVGLSPSPCSRRVKMLEAAGVIEGYRATIDRTAAGVPMTIFAGIRVERHSLEYSDAFVEAALAMPEVVACHLVSGEHDYLLEVVVKDMAAYETTILRRLLSLPAIRDIRTNFAMRSFKTNGPLPL</sequence>
<dbReference type="STRING" id="721133.SAMN05216176_11710"/>
<dbReference type="Pfam" id="PF13412">
    <property type="entry name" value="HTH_24"/>
    <property type="match status" value="1"/>
</dbReference>
<protein>
    <submittedName>
        <fullName evidence="5">AsnC family transcriptional regulator</fullName>
    </submittedName>
</protein>
<dbReference type="PROSITE" id="PS50956">
    <property type="entry name" value="HTH_ASNC_2"/>
    <property type="match status" value="1"/>
</dbReference>
<keyword evidence="6" id="KW-1185">Reference proteome</keyword>
<dbReference type="SMART" id="SM00344">
    <property type="entry name" value="HTH_ASNC"/>
    <property type="match status" value="1"/>
</dbReference>
<dbReference type="GO" id="GO:0006355">
    <property type="term" value="P:regulation of DNA-templated transcription"/>
    <property type="evidence" value="ECO:0007669"/>
    <property type="project" value="UniProtKB-ARBA"/>
</dbReference>
<keyword evidence="3" id="KW-0804">Transcription</keyword>
<gene>
    <name evidence="5" type="ORF">NA8A_22451</name>
</gene>